<dbReference type="AlphaFoldDB" id="A0A4Q5LY76"/>
<comment type="caution">
    <text evidence="1">The sequence shown here is derived from an EMBL/GenBank/DDBJ whole genome shotgun (WGS) entry which is preliminary data.</text>
</comment>
<name>A0A4Q5LY76_9BACT</name>
<accession>A0A4Q5LY76</accession>
<dbReference type="OrthoDB" id="648314at2"/>
<dbReference type="Proteomes" id="UP000293162">
    <property type="component" value="Unassembled WGS sequence"/>
</dbReference>
<protein>
    <submittedName>
        <fullName evidence="1">Uncharacterized protein</fullName>
    </submittedName>
</protein>
<organism evidence="1 2">
    <name type="scientific">Emticicia agri</name>
    <dbReference type="NCBI Taxonomy" id="2492393"/>
    <lineage>
        <taxon>Bacteria</taxon>
        <taxon>Pseudomonadati</taxon>
        <taxon>Bacteroidota</taxon>
        <taxon>Cytophagia</taxon>
        <taxon>Cytophagales</taxon>
        <taxon>Leadbetterellaceae</taxon>
        <taxon>Emticicia</taxon>
    </lineage>
</organism>
<dbReference type="EMBL" id="SEWF01000022">
    <property type="protein sequence ID" value="RYU94748.1"/>
    <property type="molecule type" value="Genomic_DNA"/>
</dbReference>
<sequence>MAKKRTLSITSFLNDKLKPVKEETGFRGKIIKYYPLYYRVTYNREGTMIKSRFEDSYKEIEDVPKRILEEEESLLRSIVEYETDGLIGDFDLKKLKNKYETYSKGVHICLDEHIRSRVKRILGRINNNPVINIINIGKYAPNNQAETLVKVCQQLIPNFNKIAGDEFAEDFKAYQIYMDTFNIIRLTYTPTVTNWLSDATQIEMKEKLRSKGLLVRDIMPIINTITHILEDSIR</sequence>
<proteinExistence type="predicted"/>
<evidence type="ECO:0000313" key="2">
    <source>
        <dbReference type="Proteomes" id="UP000293162"/>
    </source>
</evidence>
<dbReference type="RefSeq" id="WP_130022158.1">
    <property type="nucleotide sequence ID" value="NZ_SEWF01000022.1"/>
</dbReference>
<keyword evidence="2" id="KW-1185">Reference proteome</keyword>
<evidence type="ECO:0000313" key="1">
    <source>
        <dbReference type="EMBL" id="RYU94748.1"/>
    </source>
</evidence>
<reference evidence="1 2" key="1">
    <citation type="submission" date="2019-02" db="EMBL/GenBank/DDBJ databases">
        <title>Bacterial novel species Emticicia sp. 17J42-9 isolated from soil.</title>
        <authorList>
            <person name="Jung H.-Y."/>
        </authorList>
    </citation>
    <scope>NUCLEOTIDE SEQUENCE [LARGE SCALE GENOMIC DNA]</scope>
    <source>
        <strain evidence="1 2">17J42-9</strain>
    </source>
</reference>
<gene>
    <name evidence="1" type="ORF">EWM59_15565</name>
</gene>